<proteinExistence type="predicted"/>
<reference evidence="2" key="1">
    <citation type="submission" date="2022-11" db="UniProtKB">
        <authorList>
            <consortium name="WormBaseParasite"/>
        </authorList>
    </citation>
    <scope>IDENTIFICATION</scope>
</reference>
<keyword evidence="1" id="KW-1185">Reference proteome</keyword>
<sequence length="81" mass="8862">MAGTEMAGAELGGAKMAALKCRRQSGGAETSLFHIVENKVHKDHKKFPYLRQVPRLFGQHHPTISSFSRLCPSKKGKKGSV</sequence>
<accession>A0A915KYD3</accession>
<name>A0A915KYD3_ROMCU</name>
<evidence type="ECO:0000313" key="1">
    <source>
        <dbReference type="Proteomes" id="UP000887565"/>
    </source>
</evidence>
<evidence type="ECO:0000313" key="2">
    <source>
        <dbReference type="WBParaSite" id="nRc.2.0.1.t43952-RA"/>
    </source>
</evidence>
<dbReference type="Proteomes" id="UP000887565">
    <property type="component" value="Unplaced"/>
</dbReference>
<organism evidence="1 2">
    <name type="scientific">Romanomermis culicivorax</name>
    <name type="common">Nematode worm</name>
    <dbReference type="NCBI Taxonomy" id="13658"/>
    <lineage>
        <taxon>Eukaryota</taxon>
        <taxon>Metazoa</taxon>
        <taxon>Ecdysozoa</taxon>
        <taxon>Nematoda</taxon>
        <taxon>Enoplea</taxon>
        <taxon>Dorylaimia</taxon>
        <taxon>Mermithida</taxon>
        <taxon>Mermithoidea</taxon>
        <taxon>Mermithidae</taxon>
        <taxon>Romanomermis</taxon>
    </lineage>
</organism>
<dbReference type="WBParaSite" id="nRc.2.0.1.t43952-RA">
    <property type="protein sequence ID" value="nRc.2.0.1.t43952-RA"/>
    <property type="gene ID" value="nRc.2.0.1.g43952"/>
</dbReference>
<dbReference type="AlphaFoldDB" id="A0A915KYD3"/>
<protein>
    <submittedName>
        <fullName evidence="2">Uncharacterized protein</fullName>
    </submittedName>
</protein>